<dbReference type="EMBL" id="MT932329">
    <property type="protein sequence ID" value="QOI69381.1"/>
    <property type="molecule type" value="Genomic_DNA"/>
</dbReference>
<accession>A0A7L8ZJ64</accession>
<dbReference type="PANTHER" id="PTHR10488">
    <property type="entry name" value="GLYCINE AMIDINOTRANSFERASE, MITOCHONDRIAL"/>
    <property type="match status" value="1"/>
</dbReference>
<dbReference type="GO" id="GO:0015067">
    <property type="term" value="F:amidinotransferase activity"/>
    <property type="evidence" value="ECO:0007669"/>
    <property type="project" value="InterPro"/>
</dbReference>
<sequence length="353" mass="41463">MTQTEFGELKEVIVGRELEISTRSFDTTFKIFYKNNISDYYFADFKEYSINSQLVAERNEDLDNLAKILEQNGVKVYRPEKVKDKIQIQTPNFKSIHSSASNVRDLVFTYKDLIVETPVQIRSRYFENDSMYDIFKEKMFKGYKWIKAPLPMLKDETMDLKDWDAPRDFDNISMKWDLGVDAAQYLKIGDDILCNYSTYNHYMGAKWFENIMKDYAKIWYTEAMIDNHLDGNILPLDFGVFLVNDAALHKPIKEYLPEKFHNWKFISTNGDFKYKQKDYSDYNTPFVQLCSYRGMDMNVLSISPKKILVNKDAIAVQDILYKNGFDVIPVRLRHCELFGGGIHCSTLDLVRQD</sequence>
<evidence type="ECO:0000256" key="2">
    <source>
        <dbReference type="ARBA" id="ARBA00022679"/>
    </source>
</evidence>
<dbReference type="InterPro" id="IPR033195">
    <property type="entry name" value="AmidinoTrfase"/>
</dbReference>
<protein>
    <submittedName>
        <fullName evidence="3">Putative glycine/inosamine-phosphate amidinotransferase</fullName>
    </submittedName>
</protein>
<proteinExistence type="inferred from homology"/>
<evidence type="ECO:0000256" key="1">
    <source>
        <dbReference type="ARBA" id="ARBA00006943"/>
    </source>
</evidence>
<keyword evidence="4" id="KW-1185">Reference proteome</keyword>
<comment type="similarity">
    <text evidence="1">Belongs to the amidinotransferase family.</text>
</comment>
<evidence type="ECO:0000313" key="4">
    <source>
        <dbReference type="Proteomes" id="UP000593835"/>
    </source>
</evidence>
<dbReference type="SUPFAM" id="SSF55909">
    <property type="entry name" value="Pentein"/>
    <property type="match status" value="1"/>
</dbReference>
<reference evidence="3 4" key="1">
    <citation type="submission" date="2020-08" db="EMBL/GenBank/DDBJ databases">
        <authorList>
            <person name="Sorensen M.C.H."/>
        </authorList>
    </citation>
    <scope>NUCLEOTIDE SEQUENCE [LARGE SCALE GENOMIC DNA]</scope>
</reference>
<gene>
    <name evidence="3" type="ORF">F379_095</name>
</gene>
<keyword evidence="2 3" id="KW-0808">Transferase</keyword>
<dbReference type="Gene3D" id="3.75.10.10">
    <property type="entry name" value="L-arginine/glycine Amidinotransferase, Chain A"/>
    <property type="match status" value="1"/>
</dbReference>
<dbReference type="PANTHER" id="PTHR10488:SF1">
    <property type="entry name" value="GLYCINE AMIDINOTRANSFERASE, MITOCHONDRIAL"/>
    <property type="match status" value="1"/>
</dbReference>
<organism evidence="3 4">
    <name type="scientific">Campylobacter phage F379</name>
    <dbReference type="NCBI Taxonomy" id="2776767"/>
    <lineage>
        <taxon>Viruses</taxon>
        <taxon>Duplodnaviria</taxon>
        <taxon>Heunggongvirae</taxon>
        <taxon>Uroviricota</taxon>
        <taxon>Caudoviricetes</taxon>
        <taxon>Connertonviridae</taxon>
        <taxon>Firehammervirus</taxon>
        <taxon>Firehammervirus F379</taxon>
    </lineage>
</organism>
<name>A0A7L8ZJ64_9CAUD</name>
<dbReference type="Proteomes" id="UP000593835">
    <property type="component" value="Segment"/>
</dbReference>
<evidence type="ECO:0000313" key="3">
    <source>
        <dbReference type="EMBL" id="QOI69381.1"/>
    </source>
</evidence>